<name>A0ABS7QNV0_9ACTN</name>
<protein>
    <submittedName>
        <fullName evidence="2">UTRA domain-containing protein</fullName>
    </submittedName>
</protein>
<dbReference type="Gene3D" id="3.40.1410.10">
    <property type="entry name" value="Chorismate lyase-like"/>
    <property type="match status" value="1"/>
</dbReference>
<dbReference type="EMBL" id="JAINVZ010000004">
    <property type="protein sequence ID" value="MBY8884847.1"/>
    <property type="molecule type" value="Genomic_DNA"/>
</dbReference>
<proteinExistence type="predicted"/>
<reference evidence="2 3" key="1">
    <citation type="submission" date="2021-08" db="EMBL/GenBank/DDBJ databases">
        <title>Streptomyces sp. PTM05 isolated from lichen.</title>
        <authorList>
            <person name="Somphong A."/>
            <person name="Phongsopitanun W."/>
            <person name="Tanasupawat S."/>
        </authorList>
    </citation>
    <scope>NUCLEOTIDE SEQUENCE [LARGE SCALE GENOMIC DNA]</scope>
    <source>
        <strain evidence="2 3">Ptm05</strain>
    </source>
</reference>
<evidence type="ECO:0000313" key="2">
    <source>
        <dbReference type="EMBL" id="MBY8884847.1"/>
    </source>
</evidence>
<dbReference type="SUPFAM" id="SSF64288">
    <property type="entry name" value="Chorismate lyase-like"/>
    <property type="match status" value="1"/>
</dbReference>
<dbReference type="PANTHER" id="PTHR44846">
    <property type="entry name" value="MANNOSYL-D-GLYCERATE TRANSPORT/METABOLISM SYSTEM REPRESSOR MNGR-RELATED"/>
    <property type="match status" value="1"/>
</dbReference>
<dbReference type="InterPro" id="IPR050679">
    <property type="entry name" value="Bact_HTH_transcr_reg"/>
</dbReference>
<comment type="caution">
    <text evidence="2">The sequence shown here is derived from an EMBL/GenBank/DDBJ whole genome shotgun (WGS) entry which is preliminary data.</text>
</comment>
<gene>
    <name evidence="2" type="ORF">K7472_08300</name>
</gene>
<evidence type="ECO:0000259" key="1">
    <source>
        <dbReference type="SMART" id="SM00866"/>
    </source>
</evidence>
<dbReference type="Proteomes" id="UP001198565">
    <property type="component" value="Unassembled WGS sequence"/>
</dbReference>
<dbReference type="PANTHER" id="PTHR44846:SF17">
    <property type="entry name" value="GNTR-FAMILY TRANSCRIPTIONAL REGULATOR"/>
    <property type="match status" value="1"/>
</dbReference>
<accession>A0ABS7QNV0</accession>
<dbReference type="Pfam" id="PF07702">
    <property type="entry name" value="UTRA"/>
    <property type="match status" value="1"/>
</dbReference>
<evidence type="ECO:0000313" key="3">
    <source>
        <dbReference type="Proteomes" id="UP001198565"/>
    </source>
</evidence>
<dbReference type="RefSeq" id="WP_222975639.1">
    <property type="nucleotide sequence ID" value="NZ_JAINVZ010000004.1"/>
</dbReference>
<sequence>MGEVVWVGSSTPYVRPRADGEAEPWAEEAAASGGKGTQRITFAGEVSAPAVVARLLGEDGAVVVRRRVMYLDDVPTELTDTYYPTRIASGTALARTGKIRGGAVILLRQLGHVGRRVEEEVSARMPTAEERDALGLADTQPVLTLTRRTLDADGRPLQVDLMVFPAHRQRLRYEMTLA</sequence>
<dbReference type="SMART" id="SM00866">
    <property type="entry name" value="UTRA"/>
    <property type="match status" value="1"/>
</dbReference>
<keyword evidence="3" id="KW-1185">Reference proteome</keyword>
<organism evidence="2 3">
    <name type="scientific">Streptantibioticus parmotrematis</name>
    <dbReference type="NCBI Taxonomy" id="2873249"/>
    <lineage>
        <taxon>Bacteria</taxon>
        <taxon>Bacillati</taxon>
        <taxon>Actinomycetota</taxon>
        <taxon>Actinomycetes</taxon>
        <taxon>Kitasatosporales</taxon>
        <taxon>Streptomycetaceae</taxon>
        <taxon>Streptantibioticus</taxon>
    </lineage>
</organism>
<dbReference type="InterPro" id="IPR011663">
    <property type="entry name" value="UTRA"/>
</dbReference>
<dbReference type="InterPro" id="IPR028978">
    <property type="entry name" value="Chorismate_lyase_/UTRA_dom_sf"/>
</dbReference>
<feature type="domain" description="UbiC transcription regulator-associated" evidence="1">
    <location>
        <begin position="31"/>
        <end position="170"/>
    </location>
</feature>